<dbReference type="Gene3D" id="1.10.472.10">
    <property type="entry name" value="Cyclin-like"/>
    <property type="match status" value="1"/>
</dbReference>
<evidence type="ECO:0000313" key="3">
    <source>
        <dbReference type="Proteomes" id="UP000807306"/>
    </source>
</evidence>
<evidence type="ECO:0000256" key="1">
    <source>
        <dbReference type="SAM" id="MobiDB-lite"/>
    </source>
</evidence>
<name>A0A9P6ECU6_9AGAR</name>
<accession>A0A9P6ECU6</accession>
<reference evidence="2" key="1">
    <citation type="submission" date="2020-11" db="EMBL/GenBank/DDBJ databases">
        <authorList>
            <consortium name="DOE Joint Genome Institute"/>
            <person name="Ahrendt S."/>
            <person name="Riley R."/>
            <person name="Andreopoulos W."/>
            <person name="Labutti K."/>
            <person name="Pangilinan J."/>
            <person name="Ruiz-Duenas F.J."/>
            <person name="Barrasa J.M."/>
            <person name="Sanchez-Garcia M."/>
            <person name="Camarero S."/>
            <person name="Miyauchi S."/>
            <person name="Serrano A."/>
            <person name="Linde D."/>
            <person name="Babiker R."/>
            <person name="Drula E."/>
            <person name="Ayuso-Fernandez I."/>
            <person name="Pacheco R."/>
            <person name="Padilla G."/>
            <person name="Ferreira P."/>
            <person name="Barriuso J."/>
            <person name="Kellner H."/>
            <person name="Castanera R."/>
            <person name="Alfaro M."/>
            <person name="Ramirez L."/>
            <person name="Pisabarro A.G."/>
            <person name="Kuo A."/>
            <person name="Tritt A."/>
            <person name="Lipzen A."/>
            <person name="He G."/>
            <person name="Yan M."/>
            <person name="Ng V."/>
            <person name="Cullen D."/>
            <person name="Martin F."/>
            <person name="Rosso M.-N."/>
            <person name="Henrissat B."/>
            <person name="Hibbett D."/>
            <person name="Martinez A.T."/>
            <person name="Grigoriev I.V."/>
        </authorList>
    </citation>
    <scope>NUCLEOTIDE SEQUENCE</scope>
    <source>
        <strain evidence="2">CBS 506.95</strain>
    </source>
</reference>
<dbReference type="GO" id="GO:0016538">
    <property type="term" value="F:cyclin-dependent protein serine/threonine kinase regulator activity"/>
    <property type="evidence" value="ECO:0007669"/>
    <property type="project" value="TreeGrafter"/>
</dbReference>
<dbReference type="Proteomes" id="UP000807306">
    <property type="component" value="Unassembled WGS sequence"/>
</dbReference>
<dbReference type="AlphaFoldDB" id="A0A9P6ECU6"/>
<proteinExistence type="predicted"/>
<dbReference type="InterPro" id="IPR013922">
    <property type="entry name" value="Cyclin_PHO80-like"/>
</dbReference>
<dbReference type="PANTHER" id="PTHR15615:SF10">
    <property type="entry name" value="PHO85 CYCLIN-2-RELATED"/>
    <property type="match status" value="1"/>
</dbReference>
<dbReference type="InterPro" id="IPR036915">
    <property type="entry name" value="Cyclin-like_sf"/>
</dbReference>
<dbReference type="GO" id="GO:0005634">
    <property type="term" value="C:nucleus"/>
    <property type="evidence" value="ECO:0007669"/>
    <property type="project" value="TreeGrafter"/>
</dbReference>
<gene>
    <name evidence="2" type="ORF">CPB83DRAFT_769743</name>
</gene>
<sequence length="200" mass="22875">MAEKKSHASCPNHRRHPASLSLICEHDPRLVVLMKKRVSMEMVNYVAREASRVIRIEGESDSEPSSTSDTSQSKRDSLSIPVIPPLVSLERFIVRLVKSSNVQVSTLLTTLVYLERLRTRLPTLAKGMPCTRHRVFLATLIVTAKYLNDSSPKNTHWSNYAVLFDVEEVNLMEKQLLYLLDYDLRFDEEEVCRLVAPFMA</sequence>
<comment type="caution">
    <text evidence="2">The sequence shown here is derived from an EMBL/GenBank/DDBJ whole genome shotgun (WGS) entry which is preliminary data.</text>
</comment>
<feature type="non-terminal residue" evidence="2">
    <location>
        <position position="200"/>
    </location>
</feature>
<organism evidence="2 3">
    <name type="scientific">Crepidotus variabilis</name>
    <dbReference type="NCBI Taxonomy" id="179855"/>
    <lineage>
        <taxon>Eukaryota</taxon>
        <taxon>Fungi</taxon>
        <taxon>Dikarya</taxon>
        <taxon>Basidiomycota</taxon>
        <taxon>Agaricomycotina</taxon>
        <taxon>Agaricomycetes</taxon>
        <taxon>Agaricomycetidae</taxon>
        <taxon>Agaricales</taxon>
        <taxon>Agaricineae</taxon>
        <taxon>Crepidotaceae</taxon>
        <taxon>Crepidotus</taxon>
    </lineage>
</organism>
<dbReference type="GO" id="GO:0000307">
    <property type="term" value="C:cyclin-dependent protein kinase holoenzyme complex"/>
    <property type="evidence" value="ECO:0007669"/>
    <property type="project" value="TreeGrafter"/>
</dbReference>
<protein>
    <submittedName>
        <fullName evidence="2">Cyclin-domain-containing protein</fullName>
    </submittedName>
</protein>
<dbReference type="CDD" id="cd20557">
    <property type="entry name" value="CYCLIN_ScPCL1-like"/>
    <property type="match status" value="1"/>
</dbReference>
<keyword evidence="3" id="KW-1185">Reference proteome</keyword>
<dbReference type="SUPFAM" id="SSF47954">
    <property type="entry name" value="Cyclin-like"/>
    <property type="match status" value="1"/>
</dbReference>
<dbReference type="OrthoDB" id="10250320at2759"/>
<evidence type="ECO:0000313" key="2">
    <source>
        <dbReference type="EMBL" id="KAF9526732.1"/>
    </source>
</evidence>
<dbReference type="EMBL" id="MU157868">
    <property type="protein sequence ID" value="KAF9526732.1"/>
    <property type="molecule type" value="Genomic_DNA"/>
</dbReference>
<dbReference type="GO" id="GO:0019901">
    <property type="term" value="F:protein kinase binding"/>
    <property type="evidence" value="ECO:0007669"/>
    <property type="project" value="InterPro"/>
</dbReference>
<feature type="region of interest" description="Disordered" evidence="1">
    <location>
        <begin position="56"/>
        <end position="77"/>
    </location>
</feature>
<dbReference type="Pfam" id="PF08613">
    <property type="entry name" value="Cyclin"/>
    <property type="match status" value="1"/>
</dbReference>
<dbReference type="PANTHER" id="PTHR15615">
    <property type="match status" value="1"/>
</dbReference>